<accession>A0A1Y1ZSZ9</accession>
<gene>
    <name evidence="2" type="ORF">BCR34DRAFT_470456</name>
</gene>
<keyword evidence="3" id="KW-1185">Reference proteome</keyword>
<dbReference type="STRING" id="1231657.A0A1Y1ZSZ9"/>
<dbReference type="PANTHER" id="PTHR33112">
    <property type="entry name" value="DOMAIN PROTEIN, PUTATIVE-RELATED"/>
    <property type="match status" value="1"/>
</dbReference>
<evidence type="ECO:0000313" key="3">
    <source>
        <dbReference type="Proteomes" id="UP000193144"/>
    </source>
</evidence>
<dbReference type="InterPro" id="IPR010730">
    <property type="entry name" value="HET"/>
</dbReference>
<dbReference type="PANTHER" id="PTHR33112:SF16">
    <property type="entry name" value="HETEROKARYON INCOMPATIBILITY DOMAIN-CONTAINING PROTEIN"/>
    <property type="match status" value="1"/>
</dbReference>
<sequence length="107" mass="11962">DHVKLVETKEGQTGCYVALSHCWGSPENHPLETTKENYGERLAGVPLENLPKTFRGVVKITNHIGVKYLWIDSLCIIQDDTEDWKQEAAKMGAVYEYARLTIAAADA</sequence>
<name>A0A1Y1ZSZ9_9PLEO</name>
<feature type="non-terminal residue" evidence="2">
    <location>
        <position position="107"/>
    </location>
</feature>
<dbReference type="OrthoDB" id="2958217at2759"/>
<proteinExistence type="predicted"/>
<dbReference type="AlphaFoldDB" id="A0A1Y1ZSZ9"/>
<organism evidence="2 3">
    <name type="scientific">Clohesyomyces aquaticus</name>
    <dbReference type="NCBI Taxonomy" id="1231657"/>
    <lineage>
        <taxon>Eukaryota</taxon>
        <taxon>Fungi</taxon>
        <taxon>Dikarya</taxon>
        <taxon>Ascomycota</taxon>
        <taxon>Pezizomycotina</taxon>
        <taxon>Dothideomycetes</taxon>
        <taxon>Pleosporomycetidae</taxon>
        <taxon>Pleosporales</taxon>
        <taxon>Lindgomycetaceae</taxon>
        <taxon>Clohesyomyces</taxon>
    </lineage>
</organism>
<evidence type="ECO:0000259" key="1">
    <source>
        <dbReference type="Pfam" id="PF06985"/>
    </source>
</evidence>
<protein>
    <submittedName>
        <fullName evidence="2">Heterokaryon incompatibility</fullName>
    </submittedName>
</protein>
<dbReference type="Proteomes" id="UP000193144">
    <property type="component" value="Unassembled WGS sequence"/>
</dbReference>
<dbReference type="Pfam" id="PF06985">
    <property type="entry name" value="HET"/>
    <property type="match status" value="1"/>
</dbReference>
<reference evidence="2 3" key="1">
    <citation type="submission" date="2016-07" db="EMBL/GenBank/DDBJ databases">
        <title>Pervasive Adenine N6-methylation of Active Genes in Fungi.</title>
        <authorList>
            <consortium name="DOE Joint Genome Institute"/>
            <person name="Mondo S.J."/>
            <person name="Dannebaum R.O."/>
            <person name="Kuo R.C."/>
            <person name="Labutti K."/>
            <person name="Haridas S."/>
            <person name="Kuo A."/>
            <person name="Salamov A."/>
            <person name="Ahrendt S.R."/>
            <person name="Lipzen A."/>
            <person name="Sullivan W."/>
            <person name="Andreopoulos W.B."/>
            <person name="Clum A."/>
            <person name="Lindquist E."/>
            <person name="Daum C."/>
            <person name="Ramamoorthy G.K."/>
            <person name="Gryganskyi A."/>
            <person name="Culley D."/>
            <person name="Magnuson J.K."/>
            <person name="James T.Y."/>
            <person name="O'Malley M.A."/>
            <person name="Stajich J.E."/>
            <person name="Spatafora J.W."/>
            <person name="Visel A."/>
            <person name="Grigoriev I.V."/>
        </authorList>
    </citation>
    <scope>NUCLEOTIDE SEQUENCE [LARGE SCALE GENOMIC DNA]</scope>
    <source>
        <strain evidence="2 3">CBS 115471</strain>
    </source>
</reference>
<evidence type="ECO:0000313" key="2">
    <source>
        <dbReference type="EMBL" id="ORY13348.1"/>
    </source>
</evidence>
<feature type="non-terminal residue" evidence="2">
    <location>
        <position position="1"/>
    </location>
</feature>
<comment type="caution">
    <text evidence="2">The sequence shown here is derived from an EMBL/GenBank/DDBJ whole genome shotgun (WGS) entry which is preliminary data.</text>
</comment>
<feature type="domain" description="Heterokaryon incompatibility" evidence="1">
    <location>
        <begin position="16"/>
        <end position="105"/>
    </location>
</feature>
<dbReference type="EMBL" id="MCFA01000042">
    <property type="protein sequence ID" value="ORY13348.1"/>
    <property type="molecule type" value="Genomic_DNA"/>
</dbReference>